<keyword evidence="3" id="KW-0808">Transferase</keyword>
<proteinExistence type="predicted"/>
<evidence type="ECO:0000313" key="5">
    <source>
        <dbReference type="Proteomes" id="UP000490821"/>
    </source>
</evidence>
<evidence type="ECO:0000313" key="3">
    <source>
        <dbReference type="EMBL" id="SET23524.1"/>
    </source>
</evidence>
<name>A0A1I0CUM0_9FIRM</name>
<evidence type="ECO:0000313" key="4">
    <source>
        <dbReference type="Proteomes" id="UP000198558"/>
    </source>
</evidence>
<reference evidence="2 5" key="3">
    <citation type="journal article" date="2020" name="Microbiome">
        <title>Single-cell genomics of uncultured bacteria reveals dietary fiber responders in the mouse gut microbiota.</title>
        <authorList>
            <person name="Chijiiwa R."/>
            <person name="Hosokawa M."/>
            <person name="Kogawa M."/>
            <person name="Nishikawa Y."/>
            <person name="Ide K."/>
            <person name="Sakanashi C."/>
            <person name="Takahashi K."/>
            <person name="Takeyama H."/>
        </authorList>
    </citation>
    <scope>NUCLEOTIDE SEQUENCE [LARGE SCALE GENOMIC DNA]</scope>
    <source>
        <strain evidence="2">IMSAGC_017</strain>
    </source>
</reference>
<keyword evidence="4" id="KW-1185">Reference proteome</keyword>
<evidence type="ECO:0000313" key="2">
    <source>
        <dbReference type="EMBL" id="GFI40470.1"/>
    </source>
</evidence>
<dbReference type="OrthoDB" id="9786100at2"/>
<dbReference type="PANTHER" id="PTHR43404:SF2">
    <property type="entry name" value="LIPOPOLYSACCHARIDE CHOLINEPHOSPHOTRANSFERASE LICD"/>
    <property type="match status" value="1"/>
</dbReference>
<dbReference type="Proteomes" id="UP000490821">
    <property type="component" value="Unassembled WGS sequence"/>
</dbReference>
<gene>
    <name evidence="2" type="ORF">IMSAGC017_00502</name>
    <name evidence="3" type="ORF">SAMN04489758_10412</name>
</gene>
<reference evidence="4" key="1">
    <citation type="submission" date="2016-10" db="EMBL/GenBank/DDBJ databases">
        <authorList>
            <person name="Varghese N."/>
            <person name="Submissions S."/>
        </authorList>
    </citation>
    <scope>NUCLEOTIDE SEQUENCE [LARGE SCALE GENOMIC DNA]</scope>
    <source>
        <strain evidence="4">DSM 1551</strain>
    </source>
</reference>
<evidence type="ECO:0000259" key="1">
    <source>
        <dbReference type="Pfam" id="PF04991"/>
    </source>
</evidence>
<dbReference type="EMBL" id="BLMI01000054">
    <property type="protein sequence ID" value="GFI40470.1"/>
    <property type="molecule type" value="Genomic_DNA"/>
</dbReference>
<accession>A0A1I0CUM0</accession>
<dbReference type="InterPro" id="IPR052942">
    <property type="entry name" value="LPS_cholinephosphotransferase"/>
</dbReference>
<protein>
    <submittedName>
        <fullName evidence="3">Lipopolysaccharide cholinephosphotransferase</fullName>
    </submittedName>
</protein>
<reference evidence="3" key="2">
    <citation type="submission" date="2016-10" db="EMBL/GenBank/DDBJ databases">
        <authorList>
            <person name="de Groot N.N."/>
        </authorList>
    </citation>
    <scope>NUCLEOTIDE SEQUENCE [LARGE SCALE GENOMIC DNA]</scope>
    <source>
        <strain evidence="3">DSM 1551</strain>
    </source>
</reference>
<dbReference type="GO" id="GO:0016740">
    <property type="term" value="F:transferase activity"/>
    <property type="evidence" value="ECO:0007669"/>
    <property type="project" value="UniProtKB-KW"/>
</dbReference>
<dbReference type="GeneID" id="78287631"/>
<dbReference type="PANTHER" id="PTHR43404">
    <property type="entry name" value="LIPOPOLYSACCHARIDE CHOLINEPHOSPHOTRANSFERASE LICD"/>
    <property type="match status" value="1"/>
</dbReference>
<dbReference type="InterPro" id="IPR007074">
    <property type="entry name" value="LicD/FKTN/FKRP_NTP_transf"/>
</dbReference>
<dbReference type="GO" id="GO:0009100">
    <property type="term" value="P:glycoprotein metabolic process"/>
    <property type="evidence" value="ECO:0007669"/>
    <property type="project" value="UniProtKB-ARBA"/>
</dbReference>
<organism evidence="3 4">
    <name type="scientific">Thomasclavelia cocleata</name>
    <dbReference type="NCBI Taxonomy" id="69824"/>
    <lineage>
        <taxon>Bacteria</taxon>
        <taxon>Bacillati</taxon>
        <taxon>Bacillota</taxon>
        <taxon>Erysipelotrichia</taxon>
        <taxon>Erysipelotrichales</taxon>
        <taxon>Coprobacillaceae</taxon>
        <taxon>Thomasclavelia</taxon>
    </lineage>
</organism>
<dbReference type="RefSeq" id="WP_092352349.1">
    <property type="nucleotide sequence ID" value="NZ_BLMI01000054.1"/>
</dbReference>
<dbReference type="EMBL" id="FOIN01000004">
    <property type="protein sequence ID" value="SET23524.1"/>
    <property type="molecule type" value="Genomic_DNA"/>
</dbReference>
<sequence length="269" mass="31866">MNSDELRRLQLTELELLIDFDNYCKKHGLRYYLIGGALLGAERYNHFIPWDDDIDVAMPREDYELFQQIWKKDAMTKYFLQSSKTDPLFARGILKLRIKGTHIIEESCKNIKFLNDGIYIDIFPIDFVDENKGKKMEMKGKKIRFLATMKTIKSGYDNKRFRYIKKIISIFLKLVPTSYLDNKLEKICTEENSKKRKYAVLFLHNYGWKKQIHLASIFEEGSTCIFEGHIFCAPKNKEAFLLKVFGSDYLVEPPKELQKQPHKYIEIKF</sequence>
<feature type="domain" description="LicD/FKTN/FKRP nucleotidyltransferase" evidence="1">
    <location>
        <begin position="24"/>
        <end position="246"/>
    </location>
</feature>
<dbReference type="AlphaFoldDB" id="A0A1I0CUM0"/>
<dbReference type="Pfam" id="PF04991">
    <property type="entry name" value="LicD"/>
    <property type="match status" value="1"/>
</dbReference>
<dbReference type="Proteomes" id="UP000198558">
    <property type="component" value="Unassembled WGS sequence"/>
</dbReference>